<reference evidence="3" key="1">
    <citation type="submission" date="2023-10" db="EMBL/GenBank/DDBJ databases">
        <title>Genome assembly of Pristionchus species.</title>
        <authorList>
            <person name="Yoshida K."/>
            <person name="Sommer R.J."/>
        </authorList>
    </citation>
    <scope>NUCLEOTIDE SEQUENCE</scope>
    <source>
        <strain evidence="3">RS5133</strain>
    </source>
</reference>
<dbReference type="PROSITE" id="PS50144">
    <property type="entry name" value="MATH"/>
    <property type="match status" value="1"/>
</dbReference>
<gene>
    <name evidence="3" type="ORF">PFISCL1PPCAC_21280</name>
</gene>
<evidence type="ECO:0000313" key="3">
    <source>
        <dbReference type="EMBL" id="GMT29983.1"/>
    </source>
</evidence>
<dbReference type="PROSITE" id="PS50097">
    <property type="entry name" value="BTB"/>
    <property type="match status" value="1"/>
</dbReference>
<dbReference type="PANTHER" id="PTHR47022">
    <property type="entry name" value="BTB AND MATH DOMAIN-CONTAINING PROTEIN 36-RELATED"/>
    <property type="match status" value="1"/>
</dbReference>
<sequence>PIRSDAKACRPDLVIRMDVDEVSKLDADGVYSEVIYSNELPWRLCVNSENSKRTSNKKMIGAYVECNWESESDEWGCEIAVENAVISRNNGEEKLFNRFLASGYTLKGILRLISWNDLKDPNKGFVFNDRITVECRVYIKKVTGVRKLNMIDYTTPSDGHNNIVLVVEEKKLYVSKDYLAMYSTVFEDIFFGKYEEKIKEVEMELYDVKYQEFIDLLDMIYPTAIEINARTVSHILQLAERFDIQYVVERAESYLIETNKFKTLAKLAFADKYGLDELMDHCLALYTDLAALKTLKPSPEYKGFSDKTKSAICDKMMDL</sequence>
<dbReference type="InterPro" id="IPR011333">
    <property type="entry name" value="SKP1/BTB/POZ_sf"/>
</dbReference>
<feature type="domain" description="MATH" evidence="2">
    <location>
        <begin position="12"/>
        <end position="137"/>
    </location>
</feature>
<feature type="non-terminal residue" evidence="3">
    <location>
        <position position="1"/>
    </location>
</feature>
<evidence type="ECO:0000259" key="2">
    <source>
        <dbReference type="PROSITE" id="PS50144"/>
    </source>
</evidence>
<evidence type="ECO:0000259" key="1">
    <source>
        <dbReference type="PROSITE" id="PS50097"/>
    </source>
</evidence>
<protein>
    <recommendedName>
        <fullName evidence="5">BTB domain-containing protein</fullName>
    </recommendedName>
</protein>
<dbReference type="Gene3D" id="2.60.210.10">
    <property type="entry name" value="Apoptosis, Tumor Necrosis Factor Receptor Associated Protein 2, Chain A"/>
    <property type="match status" value="1"/>
</dbReference>
<dbReference type="Pfam" id="PF00651">
    <property type="entry name" value="BTB"/>
    <property type="match status" value="1"/>
</dbReference>
<feature type="domain" description="BTB" evidence="1">
    <location>
        <begin position="161"/>
        <end position="229"/>
    </location>
</feature>
<comment type="caution">
    <text evidence="3">The sequence shown here is derived from an EMBL/GenBank/DDBJ whole genome shotgun (WGS) entry which is preliminary data.</text>
</comment>
<name>A0AAV5WI36_9BILA</name>
<dbReference type="CDD" id="cd18186">
    <property type="entry name" value="BTB_POZ_ZBTB_KLHL-like"/>
    <property type="match status" value="1"/>
</dbReference>
<dbReference type="SUPFAM" id="SSF49599">
    <property type="entry name" value="TRAF domain-like"/>
    <property type="match status" value="1"/>
</dbReference>
<evidence type="ECO:0008006" key="5">
    <source>
        <dbReference type="Google" id="ProtNLM"/>
    </source>
</evidence>
<dbReference type="InterPro" id="IPR002083">
    <property type="entry name" value="MATH/TRAF_dom"/>
</dbReference>
<dbReference type="SMART" id="SM00225">
    <property type="entry name" value="BTB"/>
    <property type="match status" value="1"/>
</dbReference>
<accession>A0AAV5WI36</accession>
<evidence type="ECO:0000313" key="4">
    <source>
        <dbReference type="Proteomes" id="UP001432322"/>
    </source>
</evidence>
<dbReference type="InterPro" id="IPR008974">
    <property type="entry name" value="TRAF-like"/>
</dbReference>
<dbReference type="AlphaFoldDB" id="A0AAV5WI36"/>
<dbReference type="Proteomes" id="UP001432322">
    <property type="component" value="Unassembled WGS sequence"/>
</dbReference>
<dbReference type="PANTHER" id="PTHR47022:SF1">
    <property type="entry name" value="BTB AND MATH DOMAIN-CONTAINING PROTEIN 36-RELATED"/>
    <property type="match status" value="1"/>
</dbReference>
<dbReference type="SUPFAM" id="SSF54695">
    <property type="entry name" value="POZ domain"/>
    <property type="match status" value="1"/>
</dbReference>
<dbReference type="Pfam" id="PF22486">
    <property type="entry name" value="MATH_2"/>
    <property type="match status" value="1"/>
</dbReference>
<dbReference type="EMBL" id="BTSY01000005">
    <property type="protein sequence ID" value="GMT29983.1"/>
    <property type="molecule type" value="Genomic_DNA"/>
</dbReference>
<proteinExistence type="predicted"/>
<keyword evidence="4" id="KW-1185">Reference proteome</keyword>
<dbReference type="Gene3D" id="3.30.710.10">
    <property type="entry name" value="Potassium Channel Kv1.1, Chain A"/>
    <property type="match status" value="1"/>
</dbReference>
<organism evidence="3 4">
    <name type="scientific">Pristionchus fissidentatus</name>
    <dbReference type="NCBI Taxonomy" id="1538716"/>
    <lineage>
        <taxon>Eukaryota</taxon>
        <taxon>Metazoa</taxon>
        <taxon>Ecdysozoa</taxon>
        <taxon>Nematoda</taxon>
        <taxon>Chromadorea</taxon>
        <taxon>Rhabditida</taxon>
        <taxon>Rhabditina</taxon>
        <taxon>Diplogasteromorpha</taxon>
        <taxon>Diplogasteroidea</taxon>
        <taxon>Neodiplogasteridae</taxon>
        <taxon>Pristionchus</taxon>
    </lineage>
</organism>
<dbReference type="InterPro" id="IPR000210">
    <property type="entry name" value="BTB/POZ_dom"/>
</dbReference>